<accession>A0A0C3DZ89</accession>
<evidence type="ECO:0000256" key="6">
    <source>
        <dbReference type="RuleBase" id="RU365009"/>
    </source>
</evidence>
<name>A0A0C3DZ89_9AGAM</name>
<keyword evidence="5 6" id="KW-1015">Disulfide bond</keyword>
<protein>
    <recommendedName>
        <fullName evidence="6">Hydrophobin</fullName>
    </recommendedName>
</protein>
<dbReference type="AlphaFoldDB" id="A0A0C3DZ89"/>
<dbReference type="CDD" id="cd23507">
    <property type="entry name" value="hydrophobin_I"/>
    <property type="match status" value="1"/>
</dbReference>
<dbReference type="Proteomes" id="UP000053989">
    <property type="component" value="Unassembled WGS sequence"/>
</dbReference>
<proteinExistence type="inferred from homology"/>
<dbReference type="SMART" id="SM00075">
    <property type="entry name" value="HYDRO"/>
    <property type="match status" value="1"/>
</dbReference>
<comment type="subcellular location">
    <subcellularLocation>
        <location evidence="1 6">Secreted</location>
        <location evidence="1 6">Cell wall</location>
    </subcellularLocation>
</comment>
<keyword evidence="4 6" id="KW-0964">Secreted</keyword>
<keyword evidence="8" id="KW-1185">Reference proteome</keyword>
<feature type="signal peptide" evidence="6">
    <location>
        <begin position="1"/>
        <end position="24"/>
    </location>
</feature>
<evidence type="ECO:0000256" key="5">
    <source>
        <dbReference type="ARBA" id="ARBA00023157"/>
    </source>
</evidence>
<dbReference type="GO" id="GO:0009277">
    <property type="term" value="C:fungal-type cell wall"/>
    <property type="evidence" value="ECO:0007669"/>
    <property type="project" value="InterPro"/>
</dbReference>
<reference evidence="7 8" key="1">
    <citation type="submission" date="2014-04" db="EMBL/GenBank/DDBJ databases">
        <authorList>
            <consortium name="DOE Joint Genome Institute"/>
            <person name="Kuo A."/>
            <person name="Kohler A."/>
            <person name="Nagy L.G."/>
            <person name="Floudas D."/>
            <person name="Copeland A."/>
            <person name="Barry K.W."/>
            <person name="Cichocki N."/>
            <person name="Veneault-Fourrey C."/>
            <person name="LaButti K."/>
            <person name="Lindquist E.A."/>
            <person name="Lipzen A."/>
            <person name="Lundell T."/>
            <person name="Morin E."/>
            <person name="Murat C."/>
            <person name="Sun H."/>
            <person name="Tunlid A."/>
            <person name="Henrissat B."/>
            <person name="Grigoriev I.V."/>
            <person name="Hibbett D.S."/>
            <person name="Martin F."/>
            <person name="Nordberg H.P."/>
            <person name="Cantor M.N."/>
            <person name="Hua S.X."/>
        </authorList>
    </citation>
    <scope>NUCLEOTIDE SEQUENCE [LARGE SCALE GENOMIC DNA]</scope>
    <source>
        <strain evidence="7 8">Foug A</strain>
    </source>
</reference>
<evidence type="ECO:0000256" key="4">
    <source>
        <dbReference type="ARBA" id="ARBA00022525"/>
    </source>
</evidence>
<gene>
    <name evidence="7" type="ORF">SCLCIDRAFT_1216013</name>
</gene>
<evidence type="ECO:0000256" key="2">
    <source>
        <dbReference type="ARBA" id="ARBA00010446"/>
    </source>
</evidence>
<dbReference type="EMBL" id="KN822051">
    <property type="protein sequence ID" value="KIM61534.1"/>
    <property type="molecule type" value="Genomic_DNA"/>
</dbReference>
<evidence type="ECO:0000313" key="7">
    <source>
        <dbReference type="EMBL" id="KIM61534.1"/>
    </source>
</evidence>
<keyword evidence="6" id="KW-0732">Signal</keyword>
<sequence length="114" mass="11454">MFIHVSALLVPILALFSLFVTVGSTPVAVRGGSCSGASPQCCQQTAASTSTNAQKYGISNPIQGGDFGLQCTSFIFGGIPNGANCDGSVLCCQKTGVGNNSSVAMGCMPVGIQM</sequence>
<evidence type="ECO:0000256" key="3">
    <source>
        <dbReference type="ARBA" id="ARBA00022512"/>
    </source>
</evidence>
<dbReference type="InParanoid" id="A0A0C3DZ89"/>
<keyword evidence="3 6" id="KW-0134">Cell wall</keyword>
<evidence type="ECO:0000256" key="1">
    <source>
        <dbReference type="ARBA" id="ARBA00004191"/>
    </source>
</evidence>
<organism evidence="7 8">
    <name type="scientific">Scleroderma citrinum Foug A</name>
    <dbReference type="NCBI Taxonomy" id="1036808"/>
    <lineage>
        <taxon>Eukaryota</taxon>
        <taxon>Fungi</taxon>
        <taxon>Dikarya</taxon>
        <taxon>Basidiomycota</taxon>
        <taxon>Agaricomycotina</taxon>
        <taxon>Agaricomycetes</taxon>
        <taxon>Agaricomycetidae</taxon>
        <taxon>Boletales</taxon>
        <taxon>Sclerodermatineae</taxon>
        <taxon>Sclerodermataceae</taxon>
        <taxon>Scleroderma</taxon>
    </lineage>
</organism>
<comment type="similarity">
    <text evidence="2 6">Belongs to the fungal hydrophobin family.</text>
</comment>
<evidence type="ECO:0000313" key="8">
    <source>
        <dbReference type="Proteomes" id="UP000053989"/>
    </source>
</evidence>
<dbReference type="InterPro" id="IPR001338">
    <property type="entry name" value="Class_I_Hydrophobin"/>
</dbReference>
<dbReference type="GO" id="GO:0005199">
    <property type="term" value="F:structural constituent of cell wall"/>
    <property type="evidence" value="ECO:0007669"/>
    <property type="project" value="InterPro"/>
</dbReference>
<dbReference type="Pfam" id="PF01185">
    <property type="entry name" value="Hydrophobin"/>
    <property type="match status" value="1"/>
</dbReference>
<reference evidence="8" key="2">
    <citation type="submission" date="2015-01" db="EMBL/GenBank/DDBJ databases">
        <title>Evolutionary Origins and Diversification of the Mycorrhizal Mutualists.</title>
        <authorList>
            <consortium name="DOE Joint Genome Institute"/>
            <consortium name="Mycorrhizal Genomics Consortium"/>
            <person name="Kohler A."/>
            <person name="Kuo A."/>
            <person name="Nagy L.G."/>
            <person name="Floudas D."/>
            <person name="Copeland A."/>
            <person name="Barry K.W."/>
            <person name="Cichocki N."/>
            <person name="Veneault-Fourrey C."/>
            <person name="LaButti K."/>
            <person name="Lindquist E.A."/>
            <person name="Lipzen A."/>
            <person name="Lundell T."/>
            <person name="Morin E."/>
            <person name="Murat C."/>
            <person name="Riley R."/>
            <person name="Ohm R."/>
            <person name="Sun H."/>
            <person name="Tunlid A."/>
            <person name="Henrissat B."/>
            <person name="Grigoriev I.V."/>
            <person name="Hibbett D.S."/>
            <person name="Martin F."/>
        </authorList>
    </citation>
    <scope>NUCLEOTIDE SEQUENCE [LARGE SCALE GENOMIC DNA]</scope>
    <source>
        <strain evidence="8">Foug A</strain>
    </source>
</reference>
<feature type="chain" id="PRO_5013988779" description="Hydrophobin" evidence="6">
    <location>
        <begin position="25"/>
        <end position="114"/>
    </location>
</feature>
<dbReference type="HOGENOM" id="CLU_2122540_0_0_1"/>